<evidence type="ECO:0000313" key="1">
    <source>
        <dbReference type="EMBL" id="SDQ58383.1"/>
    </source>
</evidence>
<proteinExistence type="predicted"/>
<keyword evidence="2" id="KW-1185">Reference proteome</keyword>
<reference evidence="1 2" key="1">
    <citation type="submission" date="2016-10" db="EMBL/GenBank/DDBJ databases">
        <authorList>
            <person name="de Groot N.N."/>
        </authorList>
    </citation>
    <scope>NUCLEOTIDE SEQUENCE [LARGE SCALE GENOMIC DNA]</scope>
    <source>
        <strain evidence="1 2">DSM 20117</strain>
    </source>
</reference>
<name>A0A1H1C2D6_9MICC</name>
<protein>
    <submittedName>
        <fullName evidence="1">Uncharacterized protein</fullName>
    </submittedName>
</protein>
<dbReference type="AlphaFoldDB" id="A0A1H1C2D6"/>
<dbReference type="Proteomes" id="UP000181917">
    <property type="component" value="Unassembled WGS sequence"/>
</dbReference>
<sequence>MRAGHERASVDERLLDVVVRFDCVAAVGMNRAMATQTTAAKAASARNNRFGVTN</sequence>
<dbReference type="EMBL" id="FNKH01000002">
    <property type="protein sequence ID" value="SDQ58383.1"/>
    <property type="molecule type" value="Genomic_DNA"/>
</dbReference>
<evidence type="ECO:0000313" key="2">
    <source>
        <dbReference type="Proteomes" id="UP000181917"/>
    </source>
</evidence>
<gene>
    <name evidence="1" type="ORF">SAMN04489742_1703</name>
</gene>
<organism evidence="1 2">
    <name type="scientific">Crystallibacter crystallopoietes</name>
    <dbReference type="NCBI Taxonomy" id="37928"/>
    <lineage>
        <taxon>Bacteria</taxon>
        <taxon>Bacillati</taxon>
        <taxon>Actinomycetota</taxon>
        <taxon>Actinomycetes</taxon>
        <taxon>Micrococcales</taxon>
        <taxon>Micrococcaceae</taxon>
        <taxon>Crystallibacter</taxon>
    </lineage>
</organism>
<dbReference type="STRING" id="37928.SAMN04489742_1703"/>
<accession>A0A1H1C2D6</accession>